<dbReference type="Gene3D" id="2.170.140.10">
    <property type="entry name" value="Chitin binding domain"/>
    <property type="match status" value="2"/>
</dbReference>
<dbReference type="PANTHER" id="PTHR23301:SF106">
    <property type="entry name" value="CHITIN-BINDING TYPE-2 DOMAIN-CONTAINING PROTEIN-RELATED"/>
    <property type="match status" value="1"/>
</dbReference>
<dbReference type="InterPro" id="IPR036508">
    <property type="entry name" value="Chitin-bd_dom_sf"/>
</dbReference>
<keyword evidence="4" id="KW-1015">Disulfide bond</keyword>
<evidence type="ECO:0000256" key="2">
    <source>
        <dbReference type="ARBA" id="ARBA00022729"/>
    </source>
</evidence>
<gene>
    <name evidence="7" type="ORF">DIABBA_LOCUS8353</name>
</gene>
<accession>A0A9N9XDM6</accession>
<keyword evidence="5" id="KW-0325">Glycoprotein</keyword>
<dbReference type="PANTHER" id="PTHR23301">
    <property type="entry name" value="CHITIN BINDING PERITROPHIN-A"/>
    <property type="match status" value="1"/>
</dbReference>
<evidence type="ECO:0000256" key="4">
    <source>
        <dbReference type="ARBA" id="ARBA00023157"/>
    </source>
</evidence>
<evidence type="ECO:0000313" key="8">
    <source>
        <dbReference type="Proteomes" id="UP001153709"/>
    </source>
</evidence>
<feature type="domain" description="Chitin-binding type-2" evidence="6">
    <location>
        <begin position="149"/>
        <end position="204"/>
    </location>
</feature>
<organism evidence="7 8">
    <name type="scientific">Diabrotica balteata</name>
    <name type="common">Banded cucumber beetle</name>
    <dbReference type="NCBI Taxonomy" id="107213"/>
    <lineage>
        <taxon>Eukaryota</taxon>
        <taxon>Metazoa</taxon>
        <taxon>Ecdysozoa</taxon>
        <taxon>Arthropoda</taxon>
        <taxon>Hexapoda</taxon>
        <taxon>Insecta</taxon>
        <taxon>Pterygota</taxon>
        <taxon>Neoptera</taxon>
        <taxon>Endopterygota</taxon>
        <taxon>Coleoptera</taxon>
        <taxon>Polyphaga</taxon>
        <taxon>Cucujiformia</taxon>
        <taxon>Chrysomeloidea</taxon>
        <taxon>Chrysomelidae</taxon>
        <taxon>Galerucinae</taxon>
        <taxon>Diabroticina</taxon>
        <taxon>Diabroticites</taxon>
        <taxon>Diabrotica</taxon>
    </lineage>
</organism>
<dbReference type="OrthoDB" id="6020543at2759"/>
<keyword evidence="3" id="KW-0677">Repeat</keyword>
<dbReference type="InterPro" id="IPR051940">
    <property type="entry name" value="Chitin_bind-dev_reg"/>
</dbReference>
<dbReference type="AlphaFoldDB" id="A0A9N9XDM6"/>
<protein>
    <recommendedName>
        <fullName evidence="6">Chitin-binding type-2 domain-containing protein</fullName>
    </recommendedName>
</protein>
<sequence>MNFMTNRYILRSETRNMLRLNGSIIWVLAVLMQGGLITAATFAPTKNSNLSCDTEYAYYPDPNDCSAFYQCIGGMKQHMECVFPLLWDNHVQGCEEESDCSQVISTTTGELTSTQVISTTSVDQTSTQVISTTSSQFASTQVVSTNSPTAICKDGDVRSDIQSCQMFYCCENNQWSGPKKCPSSLYWSENRKGCVKYSESDCTLTTTKNKMYYSNS</sequence>
<evidence type="ECO:0000256" key="3">
    <source>
        <dbReference type="ARBA" id="ARBA00022737"/>
    </source>
</evidence>
<dbReference type="Pfam" id="PF01607">
    <property type="entry name" value="CBM_14"/>
    <property type="match status" value="2"/>
</dbReference>
<proteinExistence type="predicted"/>
<evidence type="ECO:0000259" key="6">
    <source>
        <dbReference type="PROSITE" id="PS50940"/>
    </source>
</evidence>
<dbReference type="SMART" id="SM00494">
    <property type="entry name" value="ChtBD2"/>
    <property type="match status" value="2"/>
</dbReference>
<dbReference type="EMBL" id="OU898280">
    <property type="protein sequence ID" value="CAG9835122.1"/>
    <property type="molecule type" value="Genomic_DNA"/>
</dbReference>
<keyword evidence="8" id="KW-1185">Reference proteome</keyword>
<keyword evidence="2" id="KW-0732">Signal</keyword>
<evidence type="ECO:0000256" key="5">
    <source>
        <dbReference type="ARBA" id="ARBA00023180"/>
    </source>
</evidence>
<dbReference type="SUPFAM" id="SSF57625">
    <property type="entry name" value="Invertebrate chitin-binding proteins"/>
    <property type="match status" value="2"/>
</dbReference>
<dbReference type="GO" id="GO:0005576">
    <property type="term" value="C:extracellular region"/>
    <property type="evidence" value="ECO:0007669"/>
    <property type="project" value="InterPro"/>
</dbReference>
<dbReference type="GO" id="GO:0008061">
    <property type="term" value="F:chitin binding"/>
    <property type="evidence" value="ECO:0007669"/>
    <property type="project" value="UniProtKB-KW"/>
</dbReference>
<keyword evidence="1" id="KW-0147">Chitin-binding</keyword>
<reference evidence="7" key="1">
    <citation type="submission" date="2022-01" db="EMBL/GenBank/DDBJ databases">
        <authorList>
            <person name="King R."/>
        </authorList>
    </citation>
    <scope>NUCLEOTIDE SEQUENCE</scope>
</reference>
<name>A0A9N9XDM6_DIABA</name>
<evidence type="ECO:0000256" key="1">
    <source>
        <dbReference type="ARBA" id="ARBA00022669"/>
    </source>
</evidence>
<feature type="domain" description="Chitin-binding type-2" evidence="6">
    <location>
        <begin position="49"/>
        <end position="102"/>
    </location>
</feature>
<dbReference type="PROSITE" id="PS50940">
    <property type="entry name" value="CHIT_BIND_II"/>
    <property type="match status" value="2"/>
</dbReference>
<evidence type="ECO:0000313" key="7">
    <source>
        <dbReference type="EMBL" id="CAG9835122.1"/>
    </source>
</evidence>
<dbReference type="InterPro" id="IPR002557">
    <property type="entry name" value="Chitin-bd_dom"/>
</dbReference>
<dbReference type="Proteomes" id="UP001153709">
    <property type="component" value="Chromosome 5"/>
</dbReference>